<evidence type="ECO:0000313" key="2">
    <source>
        <dbReference type="Proteomes" id="UP001054837"/>
    </source>
</evidence>
<accession>A0AAV4WTV3</accession>
<name>A0AAV4WTV3_9ARAC</name>
<reference evidence="1 2" key="1">
    <citation type="submission" date="2021-06" db="EMBL/GenBank/DDBJ databases">
        <title>Caerostris darwini draft genome.</title>
        <authorList>
            <person name="Kono N."/>
            <person name="Arakawa K."/>
        </authorList>
    </citation>
    <scope>NUCLEOTIDE SEQUENCE [LARGE SCALE GENOMIC DNA]</scope>
</reference>
<evidence type="ECO:0000313" key="1">
    <source>
        <dbReference type="EMBL" id="GIY85355.1"/>
    </source>
</evidence>
<organism evidence="1 2">
    <name type="scientific">Caerostris darwini</name>
    <dbReference type="NCBI Taxonomy" id="1538125"/>
    <lineage>
        <taxon>Eukaryota</taxon>
        <taxon>Metazoa</taxon>
        <taxon>Ecdysozoa</taxon>
        <taxon>Arthropoda</taxon>
        <taxon>Chelicerata</taxon>
        <taxon>Arachnida</taxon>
        <taxon>Araneae</taxon>
        <taxon>Araneomorphae</taxon>
        <taxon>Entelegynae</taxon>
        <taxon>Araneoidea</taxon>
        <taxon>Araneidae</taxon>
        <taxon>Caerostris</taxon>
    </lineage>
</organism>
<dbReference type="EMBL" id="BPLQ01015033">
    <property type="protein sequence ID" value="GIY85355.1"/>
    <property type="molecule type" value="Genomic_DNA"/>
</dbReference>
<sequence length="174" mass="19548">MKVDSFVATRILFRSAEKDCFYSNEGGNGAESFVRRNWRCCLKDGGSATNEGKALQSAHFTYKADAPRTCQRAIRRASRASGNVCWINSLTQLKKTSKASIAGFLIVASYKSALIQSRKDRCLLRLTKQMHQGRAVNRRAIRLGRRASGNFCSINSLNLTSEDDQSKAEWKRFQ</sequence>
<gene>
    <name evidence="1" type="ORF">CDAR_318051</name>
</gene>
<dbReference type="AlphaFoldDB" id="A0AAV4WTV3"/>
<protein>
    <submittedName>
        <fullName evidence="1">Uncharacterized protein</fullName>
    </submittedName>
</protein>
<dbReference type="Proteomes" id="UP001054837">
    <property type="component" value="Unassembled WGS sequence"/>
</dbReference>
<comment type="caution">
    <text evidence="1">The sequence shown here is derived from an EMBL/GenBank/DDBJ whole genome shotgun (WGS) entry which is preliminary data.</text>
</comment>
<keyword evidence="2" id="KW-1185">Reference proteome</keyword>
<proteinExistence type="predicted"/>